<sequence>MSSPLHAADPLAYHGDSFYAPSGYESILNPEVVKDFSDPALMNRFLTYDLTKPLPVFRNSFVKDRPTCFGRRQFCACQNPCSNCESMSPIKPSGSASANHKHISSSTLLNAPPSWLPRPHGLDSEGPFVDPPCGCEALKFLWGVLY</sequence>
<accession>A0A9P6C025</accession>
<gene>
    <name evidence="1" type="ORF">P691DRAFT_157278</name>
</gene>
<protein>
    <submittedName>
        <fullName evidence="1">Uncharacterized protein</fullName>
    </submittedName>
</protein>
<name>A0A9P6C025_9AGAR</name>
<dbReference type="OrthoDB" id="3060346at2759"/>
<dbReference type="EMBL" id="MU151225">
    <property type="protein sequence ID" value="KAF9446886.1"/>
    <property type="molecule type" value="Genomic_DNA"/>
</dbReference>
<keyword evidence="2" id="KW-1185">Reference proteome</keyword>
<dbReference type="AlphaFoldDB" id="A0A9P6C025"/>
<comment type="caution">
    <text evidence="1">The sequence shown here is derived from an EMBL/GenBank/DDBJ whole genome shotgun (WGS) entry which is preliminary data.</text>
</comment>
<reference evidence="1" key="1">
    <citation type="submission" date="2020-11" db="EMBL/GenBank/DDBJ databases">
        <authorList>
            <consortium name="DOE Joint Genome Institute"/>
            <person name="Ahrendt S."/>
            <person name="Riley R."/>
            <person name="Andreopoulos W."/>
            <person name="Labutti K."/>
            <person name="Pangilinan J."/>
            <person name="Ruiz-Duenas F.J."/>
            <person name="Barrasa J.M."/>
            <person name="Sanchez-Garcia M."/>
            <person name="Camarero S."/>
            <person name="Miyauchi S."/>
            <person name="Serrano A."/>
            <person name="Linde D."/>
            <person name="Babiker R."/>
            <person name="Drula E."/>
            <person name="Ayuso-Fernandez I."/>
            <person name="Pacheco R."/>
            <person name="Padilla G."/>
            <person name="Ferreira P."/>
            <person name="Barriuso J."/>
            <person name="Kellner H."/>
            <person name="Castanera R."/>
            <person name="Alfaro M."/>
            <person name="Ramirez L."/>
            <person name="Pisabarro A.G."/>
            <person name="Kuo A."/>
            <person name="Tritt A."/>
            <person name="Lipzen A."/>
            <person name="He G."/>
            <person name="Yan M."/>
            <person name="Ng V."/>
            <person name="Cullen D."/>
            <person name="Martin F."/>
            <person name="Rosso M.-N."/>
            <person name="Henrissat B."/>
            <person name="Hibbett D."/>
            <person name="Martinez A.T."/>
            <person name="Grigoriev I.V."/>
        </authorList>
    </citation>
    <scope>NUCLEOTIDE SEQUENCE</scope>
    <source>
        <strain evidence="1">MF-IS2</strain>
    </source>
</reference>
<evidence type="ECO:0000313" key="2">
    <source>
        <dbReference type="Proteomes" id="UP000807342"/>
    </source>
</evidence>
<proteinExistence type="predicted"/>
<dbReference type="Proteomes" id="UP000807342">
    <property type="component" value="Unassembled WGS sequence"/>
</dbReference>
<evidence type="ECO:0000313" key="1">
    <source>
        <dbReference type="EMBL" id="KAF9446886.1"/>
    </source>
</evidence>
<organism evidence="1 2">
    <name type="scientific">Macrolepiota fuliginosa MF-IS2</name>
    <dbReference type="NCBI Taxonomy" id="1400762"/>
    <lineage>
        <taxon>Eukaryota</taxon>
        <taxon>Fungi</taxon>
        <taxon>Dikarya</taxon>
        <taxon>Basidiomycota</taxon>
        <taxon>Agaricomycotina</taxon>
        <taxon>Agaricomycetes</taxon>
        <taxon>Agaricomycetidae</taxon>
        <taxon>Agaricales</taxon>
        <taxon>Agaricineae</taxon>
        <taxon>Agaricaceae</taxon>
        <taxon>Macrolepiota</taxon>
    </lineage>
</organism>